<dbReference type="Gene3D" id="3.50.30.50">
    <property type="entry name" value="Putative cyclase"/>
    <property type="match status" value="1"/>
</dbReference>
<sequence>MLEDGSNPAAETIRVRFPCDTRERRETQLSDSRRLLDLSHPIEHDMMTNPWMQKPTISAFLTREQSAAFTTDGVTFQMEVISLPGSTGTYLDSPFQFHVDGPDVSAVPLERLFDVPIVVVRVPDTISIGREPFVAAGELTGAAVLVETGHSRHWGTGAFFQSSPYLTRDAVEYLIEANPAVVGIDSQNIDNGADKTKPAQHNLLGAGILILECMANLADVPDRGARLRVLPTPIREAGSFPVRPVAVVGA</sequence>
<dbReference type="EMBL" id="BMRB01000004">
    <property type="protein sequence ID" value="GGS46813.1"/>
    <property type="molecule type" value="Genomic_DNA"/>
</dbReference>
<dbReference type="GO" id="GO:0019441">
    <property type="term" value="P:L-tryptophan catabolic process to kynurenine"/>
    <property type="evidence" value="ECO:0007669"/>
    <property type="project" value="InterPro"/>
</dbReference>
<reference evidence="1" key="1">
    <citation type="journal article" date="2014" name="Int. J. Syst. Evol. Microbiol.">
        <title>Complete genome sequence of Corynebacterium casei LMG S-19264T (=DSM 44701T), isolated from a smear-ripened cheese.</title>
        <authorList>
            <consortium name="US DOE Joint Genome Institute (JGI-PGF)"/>
            <person name="Walter F."/>
            <person name="Albersmeier A."/>
            <person name="Kalinowski J."/>
            <person name="Ruckert C."/>
        </authorList>
    </citation>
    <scope>NUCLEOTIDE SEQUENCE</scope>
    <source>
        <strain evidence="1">JCM 3276</strain>
    </source>
</reference>
<dbReference type="InterPro" id="IPR007325">
    <property type="entry name" value="KFase/CYL"/>
</dbReference>
<organism evidence="1 2">
    <name type="scientific">Actinokineospora fastidiosa</name>
    <dbReference type="NCBI Taxonomy" id="1816"/>
    <lineage>
        <taxon>Bacteria</taxon>
        <taxon>Bacillati</taxon>
        <taxon>Actinomycetota</taxon>
        <taxon>Actinomycetes</taxon>
        <taxon>Pseudonocardiales</taxon>
        <taxon>Pseudonocardiaceae</taxon>
        <taxon>Actinokineospora</taxon>
    </lineage>
</organism>
<dbReference type="Pfam" id="PF04199">
    <property type="entry name" value="Cyclase"/>
    <property type="match status" value="1"/>
</dbReference>
<accession>A0A918GME0</accession>
<comment type="caution">
    <text evidence="1">The sequence shown here is derived from an EMBL/GenBank/DDBJ whole genome shotgun (WGS) entry which is preliminary data.</text>
</comment>
<dbReference type="Proteomes" id="UP000660680">
    <property type="component" value="Unassembled WGS sequence"/>
</dbReference>
<keyword evidence="2" id="KW-1185">Reference proteome</keyword>
<dbReference type="PANTHER" id="PTHR31118">
    <property type="entry name" value="CYCLASE-LIKE PROTEIN 2"/>
    <property type="match status" value="1"/>
</dbReference>
<dbReference type="SUPFAM" id="SSF102198">
    <property type="entry name" value="Putative cyclase"/>
    <property type="match status" value="1"/>
</dbReference>
<evidence type="ECO:0000313" key="2">
    <source>
        <dbReference type="Proteomes" id="UP000660680"/>
    </source>
</evidence>
<dbReference type="AlphaFoldDB" id="A0A918GME0"/>
<name>A0A918GME0_9PSEU</name>
<dbReference type="InterPro" id="IPR037175">
    <property type="entry name" value="KFase_sf"/>
</dbReference>
<dbReference type="PANTHER" id="PTHR31118:SF12">
    <property type="entry name" value="CYCLASE-LIKE PROTEIN 2"/>
    <property type="match status" value="1"/>
</dbReference>
<gene>
    <name evidence="1" type="ORF">GCM10010171_47520</name>
</gene>
<protein>
    <recommendedName>
        <fullName evidence="3">Cyclase</fullName>
    </recommendedName>
</protein>
<evidence type="ECO:0008006" key="3">
    <source>
        <dbReference type="Google" id="ProtNLM"/>
    </source>
</evidence>
<proteinExistence type="predicted"/>
<reference evidence="1" key="2">
    <citation type="submission" date="2020-09" db="EMBL/GenBank/DDBJ databases">
        <authorList>
            <person name="Sun Q."/>
            <person name="Ohkuma M."/>
        </authorList>
    </citation>
    <scope>NUCLEOTIDE SEQUENCE</scope>
    <source>
        <strain evidence="1">JCM 3276</strain>
    </source>
</reference>
<dbReference type="GO" id="GO:0004061">
    <property type="term" value="F:arylformamidase activity"/>
    <property type="evidence" value="ECO:0007669"/>
    <property type="project" value="InterPro"/>
</dbReference>
<evidence type="ECO:0000313" key="1">
    <source>
        <dbReference type="EMBL" id="GGS46813.1"/>
    </source>
</evidence>